<evidence type="ECO:0000313" key="3">
    <source>
        <dbReference type="Proteomes" id="UP000601435"/>
    </source>
</evidence>
<reference evidence="2" key="1">
    <citation type="submission" date="2021-02" db="EMBL/GenBank/DDBJ databases">
        <authorList>
            <person name="Dougan E. K."/>
            <person name="Rhodes N."/>
            <person name="Thang M."/>
            <person name="Chan C."/>
        </authorList>
    </citation>
    <scope>NUCLEOTIDE SEQUENCE</scope>
</reference>
<dbReference type="OrthoDB" id="428798at2759"/>
<comment type="caution">
    <text evidence="2">The sequence shown here is derived from an EMBL/GenBank/DDBJ whole genome shotgun (WGS) entry which is preliminary data.</text>
</comment>
<sequence length="230" mass="25497">MEGTLSRDASRSNPDLWEDDGASSVYSEAEVMDESLCIRSREDPYVTYDSYTPETDDYDMLTAPLLPAKQSQEELERKQKSALRSRIARGGSLSVMTHYRNVLAKMEGTDVEPHESVPSVFKIAEINRVRLPSSDSQSTAFASWDTESDCSTPGSGTMAGVAFSVMPFLTSDLLSWKGTSWSTTFPYSPYVGFQLQHFAGLSTYPAGCRPPMVSMSMCGKSCWQGDYRCF</sequence>
<dbReference type="EMBL" id="CAJNJA010009635">
    <property type="protein sequence ID" value="CAE7248875.1"/>
    <property type="molecule type" value="Genomic_DNA"/>
</dbReference>
<organism evidence="2 3">
    <name type="scientific">Symbiodinium necroappetens</name>
    <dbReference type="NCBI Taxonomy" id="1628268"/>
    <lineage>
        <taxon>Eukaryota</taxon>
        <taxon>Sar</taxon>
        <taxon>Alveolata</taxon>
        <taxon>Dinophyceae</taxon>
        <taxon>Suessiales</taxon>
        <taxon>Symbiodiniaceae</taxon>
        <taxon>Symbiodinium</taxon>
    </lineage>
</organism>
<keyword evidence="3" id="KW-1185">Reference proteome</keyword>
<dbReference type="AlphaFoldDB" id="A0A812LJY7"/>
<evidence type="ECO:0000313" key="2">
    <source>
        <dbReference type="EMBL" id="CAE7248875.1"/>
    </source>
</evidence>
<protein>
    <submittedName>
        <fullName evidence="2">Uncharacterized protein</fullName>
    </submittedName>
</protein>
<proteinExistence type="predicted"/>
<dbReference type="Proteomes" id="UP000601435">
    <property type="component" value="Unassembled WGS sequence"/>
</dbReference>
<feature type="region of interest" description="Disordered" evidence="1">
    <location>
        <begin position="1"/>
        <end position="24"/>
    </location>
</feature>
<evidence type="ECO:0000256" key="1">
    <source>
        <dbReference type="SAM" id="MobiDB-lite"/>
    </source>
</evidence>
<accession>A0A812LJY7</accession>
<name>A0A812LJY7_9DINO</name>
<gene>
    <name evidence="2" type="ORF">SNEC2469_LOCUS5023</name>
</gene>